<evidence type="ECO:0000313" key="6">
    <source>
        <dbReference type="Proteomes" id="UP001285354"/>
    </source>
</evidence>
<accession>A0AAD9WB04</accession>
<evidence type="ECO:0000256" key="2">
    <source>
        <dbReference type="ARBA" id="ARBA00022801"/>
    </source>
</evidence>
<evidence type="ECO:0000313" key="5">
    <source>
        <dbReference type="EMBL" id="KAK2624795.1"/>
    </source>
</evidence>
<reference evidence="5" key="1">
    <citation type="submission" date="2023-06" db="EMBL/GenBank/DDBJ databases">
        <title>Draft genome of Marssonina rosae.</title>
        <authorList>
            <person name="Cheng Q."/>
        </authorList>
    </citation>
    <scope>NUCLEOTIDE SEQUENCE</scope>
    <source>
        <strain evidence="5">R4</strain>
    </source>
</reference>
<dbReference type="EMBL" id="JAUBYV010000009">
    <property type="protein sequence ID" value="KAK2624795.1"/>
    <property type="molecule type" value="Genomic_DNA"/>
</dbReference>
<dbReference type="GO" id="GO:0016787">
    <property type="term" value="F:hydrolase activity"/>
    <property type="evidence" value="ECO:0007669"/>
    <property type="project" value="UniProtKB-KW"/>
</dbReference>
<protein>
    <recommendedName>
        <fullName evidence="3">Carboxylic ester hydrolase</fullName>
        <ecNumber evidence="3">3.1.1.-</ecNumber>
    </recommendedName>
</protein>
<comment type="similarity">
    <text evidence="1 3">Belongs to the type-B carboxylesterase/lipase family.</text>
</comment>
<dbReference type="Proteomes" id="UP001285354">
    <property type="component" value="Unassembled WGS sequence"/>
</dbReference>
<dbReference type="PROSITE" id="PS00941">
    <property type="entry name" value="CARBOXYLESTERASE_B_2"/>
    <property type="match status" value="1"/>
</dbReference>
<feature type="domain" description="Carboxylesterase type B" evidence="4">
    <location>
        <begin position="67"/>
        <end position="568"/>
    </location>
</feature>
<keyword evidence="6" id="KW-1185">Reference proteome</keyword>
<dbReference type="InterPro" id="IPR050309">
    <property type="entry name" value="Type-B_Carboxylest/Lipase"/>
</dbReference>
<dbReference type="InterPro" id="IPR019826">
    <property type="entry name" value="Carboxylesterase_B_AS"/>
</dbReference>
<keyword evidence="3" id="KW-0732">Signal</keyword>
<name>A0AAD9WB04_9HELO</name>
<keyword evidence="2 3" id="KW-0378">Hydrolase</keyword>
<sequence length="595" mass="65159">MIAGLVTALAFTGAVVFAVPGRPIDRENIRLHRTNAFVDHTNRFSYLNPPPTVDLGYAIHEATLNETGHYFNFSNIRYGAAPIGDLRFKAPIAPTVIDRTVNDGQRPSVCAQAYPVWPMVAGEFMEGASQSELEHVNSQIDPMLASMKIDTIDSMGEPDLRQTEDCLFLDVIVPDQIFHGDRRAPVLVWVGGDGFVIGEKNQDAATLIAQSQADGGEGVVFVSINYRLGIFGFLSGSTFNQQDGVSNAGLLDQRLAFEWVQKNIHLFGGDPARVTVMGQSAGAGSIMHHITAYGGTNGPAPFSQAIIQTPSFAPIARDEPQVALYESILTKAQALIGPHITDVAALRNLDFETLASLNRIIVAASPYGTFTFGPTVDGSFVPKLPGTLLDEGAFDTNVKVMVSHNSAEGFFFTSPLVTTEEILTEHVKASFPTADEATLEDLLQNVYPPIYDGSYPYDIPFERLSLILEEVFFTCNTRYLNVAFQNQGYAYYFDVRPAIHGTDIYYTFFNGDTQGIYEEVLPVLPDVATAMQKYITNFAMSTEGNPNGRGLPFFPRYQSNSTNLVINERGVGAVMTDTTANPRCDWVLHNFLPKI</sequence>
<dbReference type="Gene3D" id="3.40.50.1820">
    <property type="entry name" value="alpha/beta hydrolase"/>
    <property type="match status" value="1"/>
</dbReference>
<evidence type="ECO:0000259" key="4">
    <source>
        <dbReference type="Pfam" id="PF00135"/>
    </source>
</evidence>
<evidence type="ECO:0000256" key="1">
    <source>
        <dbReference type="ARBA" id="ARBA00005964"/>
    </source>
</evidence>
<gene>
    <name evidence="5" type="ORF">QTJ16_005988</name>
</gene>
<proteinExistence type="inferred from homology"/>
<feature type="signal peptide" evidence="3">
    <location>
        <begin position="1"/>
        <end position="18"/>
    </location>
</feature>
<comment type="caution">
    <text evidence="5">The sequence shown here is derived from an EMBL/GenBank/DDBJ whole genome shotgun (WGS) entry which is preliminary data.</text>
</comment>
<dbReference type="SUPFAM" id="SSF53474">
    <property type="entry name" value="alpha/beta-Hydrolases"/>
    <property type="match status" value="1"/>
</dbReference>
<dbReference type="PROSITE" id="PS00122">
    <property type="entry name" value="CARBOXYLESTERASE_B_1"/>
    <property type="match status" value="1"/>
</dbReference>
<feature type="chain" id="PRO_5041765565" description="Carboxylic ester hydrolase" evidence="3">
    <location>
        <begin position="19"/>
        <end position="595"/>
    </location>
</feature>
<dbReference type="PANTHER" id="PTHR11559">
    <property type="entry name" value="CARBOXYLESTERASE"/>
    <property type="match status" value="1"/>
</dbReference>
<dbReference type="AlphaFoldDB" id="A0AAD9WB04"/>
<organism evidence="5 6">
    <name type="scientific">Diplocarpon rosae</name>
    <dbReference type="NCBI Taxonomy" id="946125"/>
    <lineage>
        <taxon>Eukaryota</taxon>
        <taxon>Fungi</taxon>
        <taxon>Dikarya</taxon>
        <taxon>Ascomycota</taxon>
        <taxon>Pezizomycotina</taxon>
        <taxon>Leotiomycetes</taxon>
        <taxon>Helotiales</taxon>
        <taxon>Drepanopezizaceae</taxon>
        <taxon>Diplocarpon</taxon>
    </lineage>
</organism>
<dbReference type="EC" id="3.1.1.-" evidence="3"/>
<dbReference type="InterPro" id="IPR002018">
    <property type="entry name" value="CarbesteraseB"/>
</dbReference>
<dbReference type="InterPro" id="IPR029058">
    <property type="entry name" value="AB_hydrolase_fold"/>
</dbReference>
<dbReference type="InterPro" id="IPR019819">
    <property type="entry name" value="Carboxylesterase_B_CS"/>
</dbReference>
<dbReference type="Pfam" id="PF00135">
    <property type="entry name" value="COesterase"/>
    <property type="match status" value="1"/>
</dbReference>
<evidence type="ECO:0000256" key="3">
    <source>
        <dbReference type="RuleBase" id="RU361235"/>
    </source>
</evidence>